<feature type="compositionally biased region" description="Basic and acidic residues" evidence="1">
    <location>
        <begin position="61"/>
        <end position="78"/>
    </location>
</feature>
<comment type="caution">
    <text evidence="2">The sequence shown here is derived from an EMBL/GenBank/DDBJ whole genome shotgun (WGS) entry which is preliminary data.</text>
</comment>
<proteinExistence type="predicted"/>
<feature type="region of interest" description="Disordered" evidence="1">
    <location>
        <begin position="36"/>
        <end position="78"/>
    </location>
</feature>
<keyword evidence="3" id="KW-1185">Reference proteome</keyword>
<protein>
    <submittedName>
        <fullName evidence="2">Uncharacterized protein</fullName>
    </submittedName>
</protein>
<accession>A0ABP8N1U2</accession>
<feature type="compositionally biased region" description="Basic residues" evidence="1">
    <location>
        <begin position="43"/>
        <end position="54"/>
    </location>
</feature>
<evidence type="ECO:0000313" key="2">
    <source>
        <dbReference type="EMBL" id="GAA4458128.1"/>
    </source>
</evidence>
<dbReference type="Proteomes" id="UP001500840">
    <property type="component" value="Unassembled WGS sequence"/>
</dbReference>
<sequence>MEGKRDDGRYGATDLTDFVDDEETCDDCCDRFDTHLNPPGTSRVRRRSKGKKQNYKPAELSADRYLGEQYPRQERKSS</sequence>
<evidence type="ECO:0000313" key="3">
    <source>
        <dbReference type="Proteomes" id="UP001500840"/>
    </source>
</evidence>
<evidence type="ECO:0000256" key="1">
    <source>
        <dbReference type="SAM" id="MobiDB-lite"/>
    </source>
</evidence>
<dbReference type="EMBL" id="BAABGA010000046">
    <property type="protein sequence ID" value="GAA4458128.1"/>
    <property type="molecule type" value="Genomic_DNA"/>
</dbReference>
<organism evidence="2 3">
    <name type="scientific">Novipirellula rosea</name>
    <dbReference type="NCBI Taxonomy" id="1031540"/>
    <lineage>
        <taxon>Bacteria</taxon>
        <taxon>Pseudomonadati</taxon>
        <taxon>Planctomycetota</taxon>
        <taxon>Planctomycetia</taxon>
        <taxon>Pirellulales</taxon>
        <taxon>Pirellulaceae</taxon>
        <taxon>Novipirellula</taxon>
    </lineage>
</organism>
<name>A0ABP8N1U2_9BACT</name>
<reference evidence="3" key="1">
    <citation type="journal article" date="2019" name="Int. J. Syst. Evol. Microbiol.">
        <title>The Global Catalogue of Microorganisms (GCM) 10K type strain sequencing project: providing services to taxonomists for standard genome sequencing and annotation.</title>
        <authorList>
            <consortium name="The Broad Institute Genomics Platform"/>
            <consortium name="The Broad Institute Genome Sequencing Center for Infectious Disease"/>
            <person name="Wu L."/>
            <person name="Ma J."/>
        </authorList>
    </citation>
    <scope>NUCLEOTIDE SEQUENCE [LARGE SCALE GENOMIC DNA]</scope>
    <source>
        <strain evidence="3">JCM 17759</strain>
    </source>
</reference>
<gene>
    <name evidence="2" type="ORF">GCM10023156_35810</name>
</gene>